<proteinExistence type="predicted"/>
<dbReference type="Proteomes" id="UP001341840">
    <property type="component" value="Unassembled WGS sequence"/>
</dbReference>
<protein>
    <submittedName>
        <fullName evidence="2">Uncharacterized protein</fullName>
    </submittedName>
</protein>
<gene>
    <name evidence="2" type="ORF">PIB30_080451</name>
</gene>
<feature type="compositionally biased region" description="Polar residues" evidence="1">
    <location>
        <begin position="29"/>
        <end position="51"/>
    </location>
</feature>
<feature type="compositionally biased region" description="Polar residues" evidence="1">
    <location>
        <begin position="74"/>
        <end position="85"/>
    </location>
</feature>
<evidence type="ECO:0000256" key="1">
    <source>
        <dbReference type="SAM" id="MobiDB-lite"/>
    </source>
</evidence>
<reference evidence="2 3" key="1">
    <citation type="journal article" date="2023" name="Plants (Basel)">
        <title>Bridging the Gap: Combining Genomics and Transcriptomics Approaches to Understand Stylosanthes scabra, an Orphan Legume from the Brazilian Caatinga.</title>
        <authorList>
            <person name="Ferreira-Neto J.R.C."/>
            <person name="da Silva M.D."/>
            <person name="Binneck E."/>
            <person name="de Melo N.F."/>
            <person name="da Silva R.H."/>
            <person name="de Melo A.L.T.M."/>
            <person name="Pandolfi V."/>
            <person name="Bustamante F.O."/>
            <person name="Brasileiro-Vidal A.C."/>
            <person name="Benko-Iseppon A.M."/>
        </authorList>
    </citation>
    <scope>NUCLEOTIDE SEQUENCE [LARGE SCALE GENOMIC DNA]</scope>
    <source>
        <tissue evidence="2">Leaves</tissue>
    </source>
</reference>
<accession>A0ABU6QSA8</accession>
<feature type="region of interest" description="Disordered" evidence="1">
    <location>
        <begin position="1"/>
        <end position="86"/>
    </location>
</feature>
<keyword evidence="3" id="KW-1185">Reference proteome</keyword>
<comment type="caution">
    <text evidence="2">The sequence shown here is derived from an EMBL/GenBank/DDBJ whole genome shotgun (WGS) entry which is preliminary data.</text>
</comment>
<name>A0ABU6QSA8_9FABA</name>
<evidence type="ECO:0000313" key="2">
    <source>
        <dbReference type="EMBL" id="MED6114463.1"/>
    </source>
</evidence>
<evidence type="ECO:0000313" key="3">
    <source>
        <dbReference type="Proteomes" id="UP001341840"/>
    </source>
</evidence>
<sequence>MPEDGGRRGVRRGGGVGGKAPSAQPLGGASSSGTHEAGSSQESEQMLSGNTVYIPGFDGSQGQVHVDLNEPASDPSQLFMTQAGTPPSAYMPDPYVMVSDPAPALAHMTPPPLREV</sequence>
<dbReference type="EMBL" id="JASCZI010001172">
    <property type="protein sequence ID" value="MED6114463.1"/>
    <property type="molecule type" value="Genomic_DNA"/>
</dbReference>
<organism evidence="2 3">
    <name type="scientific">Stylosanthes scabra</name>
    <dbReference type="NCBI Taxonomy" id="79078"/>
    <lineage>
        <taxon>Eukaryota</taxon>
        <taxon>Viridiplantae</taxon>
        <taxon>Streptophyta</taxon>
        <taxon>Embryophyta</taxon>
        <taxon>Tracheophyta</taxon>
        <taxon>Spermatophyta</taxon>
        <taxon>Magnoliopsida</taxon>
        <taxon>eudicotyledons</taxon>
        <taxon>Gunneridae</taxon>
        <taxon>Pentapetalae</taxon>
        <taxon>rosids</taxon>
        <taxon>fabids</taxon>
        <taxon>Fabales</taxon>
        <taxon>Fabaceae</taxon>
        <taxon>Papilionoideae</taxon>
        <taxon>50 kb inversion clade</taxon>
        <taxon>dalbergioids sensu lato</taxon>
        <taxon>Dalbergieae</taxon>
        <taxon>Pterocarpus clade</taxon>
        <taxon>Stylosanthes</taxon>
    </lineage>
</organism>